<evidence type="ECO:0000313" key="4">
    <source>
        <dbReference type="Proteomes" id="UP001341840"/>
    </source>
</evidence>
<organism evidence="3 4">
    <name type="scientific">Stylosanthes scabra</name>
    <dbReference type="NCBI Taxonomy" id="79078"/>
    <lineage>
        <taxon>Eukaryota</taxon>
        <taxon>Viridiplantae</taxon>
        <taxon>Streptophyta</taxon>
        <taxon>Embryophyta</taxon>
        <taxon>Tracheophyta</taxon>
        <taxon>Spermatophyta</taxon>
        <taxon>Magnoliopsida</taxon>
        <taxon>eudicotyledons</taxon>
        <taxon>Gunneridae</taxon>
        <taxon>Pentapetalae</taxon>
        <taxon>rosids</taxon>
        <taxon>fabids</taxon>
        <taxon>Fabales</taxon>
        <taxon>Fabaceae</taxon>
        <taxon>Papilionoideae</taxon>
        <taxon>50 kb inversion clade</taxon>
        <taxon>dalbergioids sensu lato</taxon>
        <taxon>Dalbergieae</taxon>
        <taxon>Pterocarpus clade</taxon>
        <taxon>Stylosanthes</taxon>
    </lineage>
</organism>
<feature type="domain" description="Ribonuclease H1 N-terminal" evidence="2">
    <location>
        <begin position="9"/>
        <end position="50"/>
    </location>
</feature>
<dbReference type="InterPro" id="IPR037056">
    <property type="entry name" value="RNase_H1_N_sf"/>
</dbReference>
<dbReference type="Pfam" id="PF01693">
    <property type="entry name" value="Cauli_VI"/>
    <property type="match status" value="1"/>
</dbReference>
<accession>A0ABU6U5J7</accession>
<keyword evidence="4" id="KW-1185">Reference proteome</keyword>
<dbReference type="InterPro" id="IPR009027">
    <property type="entry name" value="Ribosomal_bL9/RNase_H1_N"/>
</dbReference>
<dbReference type="InterPro" id="IPR011320">
    <property type="entry name" value="RNase_H1_N"/>
</dbReference>
<dbReference type="EMBL" id="JASCZI010120852">
    <property type="protein sequence ID" value="MED6155922.1"/>
    <property type="molecule type" value="Genomic_DNA"/>
</dbReference>
<evidence type="ECO:0000256" key="1">
    <source>
        <dbReference type="SAM" id="MobiDB-lite"/>
    </source>
</evidence>
<proteinExistence type="predicted"/>
<evidence type="ECO:0000313" key="3">
    <source>
        <dbReference type="EMBL" id="MED6155922.1"/>
    </source>
</evidence>
<feature type="region of interest" description="Disordered" evidence="1">
    <location>
        <begin position="78"/>
        <end position="100"/>
    </location>
</feature>
<protein>
    <recommendedName>
        <fullName evidence="2">Ribonuclease H1 N-terminal domain-containing protein</fullName>
    </recommendedName>
</protein>
<feature type="compositionally biased region" description="Polar residues" evidence="1">
    <location>
        <begin position="87"/>
        <end position="96"/>
    </location>
</feature>
<name>A0ABU6U5J7_9FABA</name>
<dbReference type="SUPFAM" id="SSF55658">
    <property type="entry name" value="L9 N-domain-like"/>
    <property type="match status" value="1"/>
</dbReference>
<dbReference type="Gene3D" id="3.40.970.10">
    <property type="entry name" value="Ribonuclease H1, N-terminal domain"/>
    <property type="match status" value="1"/>
</dbReference>
<comment type="caution">
    <text evidence="3">The sequence shown here is derived from an EMBL/GenBank/DDBJ whole genome shotgun (WGS) entry which is preliminary data.</text>
</comment>
<evidence type="ECO:0000259" key="2">
    <source>
        <dbReference type="Pfam" id="PF01693"/>
    </source>
</evidence>
<gene>
    <name evidence="3" type="ORF">PIB30_009984</name>
</gene>
<dbReference type="Proteomes" id="UP001341840">
    <property type="component" value="Unassembled WGS sequence"/>
</dbReference>
<reference evidence="3 4" key="1">
    <citation type="journal article" date="2023" name="Plants (Basel)">
        <title>Bridging the Gap: Combining Genomics and Transcriptomics Approaches to Understand Stylosanthes scabra, an Orphan Legume from the Brazilian Caatinga.</title>
        <authorList>
            <person name="Ferreira-Neto J.R.C."/>
            <person name="da Silva M.D."/>
            <person name="Binneck E."/>
            <person name="de Melo N.F."/>
            <person name="da Silva R.H."/>
            <person name="de Melo A.L.T.M."/>
            <person name="Pandolfi V."/>
            <person name="Bustamante F.O."/>
            <person name="Brasileiro-Vidal A.C."/>
            <person name="Benko-Iseppon A.M."/>
        </authorList>
    </citation>
    <scope>NUCLEOTIDE SEQUENCE [LARGE SCALE GENOMIC DNA]</scope>
    <source>
        <tissue evidence="3">Leaves</tissue>
    </source>
</reference>
<sequence>MGDGKYSHYAVRVGKVKGVYTSWEECAPQVLGVSGEQFKGFKSLEEALEYMQRGETGKGKMTIVTPTGAEKTSPLKAKLAESPAQRAPTQPSSSVYSGGSQFGTDTGGGFAIVEDMEMYLWRACRKLAVGPPVFDRKVAYDVNGNLMFGFSAELRSVEKGIEVGAEGCFHPDELMAREDAAFKLLDSLLRKTGQEMCDFNFRRNFLLKAEGRADVEN</sequence>